<dbReference type="STRING" id="381665.SAMN05216554_4070"/>
<feature type="compositionally biased region" description="Low complexity" evidence="14">
    <location>
        <begin position="1"/>
        <end position="20"/>
    </location>
</feature>
<evidence type="ECO:0000256" key="1">
    <source>
        <dbReference type="ARBA" id="ARBA00003761"/>
    </source>
</evidence>
<dbReference type="NCBIfam" id="TIGR00514">
    <property type="entry name" value="accC"/>
    <property type="match status" value="1"/>
</dbReference>
<dbReference type="PROSITE" id="PS50979">
    <property type="entry name" value="BC"/>
    <property type="match status" value="1"/>
</dbReference>
<comment type="catalytic activity">
    <reaction evidence="11 13">
        <text>N(6)-biotinyl-L-lysyl-[protein] + hydrogencarbonate + ATP = N(6)-carboxybiotinyl-L-lysyl-[protein] + ADP + phosphate + H(+)</text>
        <dbReference type="Rhea" id="RHEA:13501"/>
        <dbReference type="Rhea" id="RHEA-COMP:10505"/>
        <dbReference type="Rhea" id="RHEA-COMP:10506"/>
        <dbReference type="ChEBI" id="CHEBI:15378"/>
        <dbReference type="ChEBI" id="CHEBI:17544"/>
        <dbReference type="ChEBI" id="CHEBI:30616"/>
        <dbReference type="ChEBI" id="CHEBI:43474"/>
        <dbReference type="ChEBI" id="CHEBI:83144"/>
        <dbReference type="ChEBI" id="CHEBI:83145"/>
        <dbReference type="ChEBI" id="CHEBI:456216"/>
        <dbReference type="EC" id="6.3.4.14"/>
    </reaction>
</comment>
<dbReference type="InterPro" id="IPR011054">
    <property type="entry name" value="Rudment_hybrid_motif"/>
</dbReference>
<gene>
    <name evidence="17" type="ORF">SAMN05216554_4070</name>
</gene>
<protein>
    <recommendedName>
        <fullName evidence="4 13">Biotin carboxylase</fullName>
        <ecNumber evidence="4 13">6.3.4.14</ecNumber>
    </recommendedName>
    <alternativeName>
        <fullName evidence="13">Acetyl-coenzyme A carboxylase biotin carboxylase subunit A</fullName>
    </alternativeName>
</protein>
<evidence type="ECO:0000256" key="5">
    <source>
        <dbReference type="ARBA" id="ARBA00022598"/>
    </source>
</evidence>
<keyword evidence="10 13" id="KW-0092">Biotin</keyword>
<dbReference type="InterPro" id="IPR005479">
    <property type="entry name" value="CPAse_ATP-bd"/>
</dbReference>
<keyword evidence="8 12" id="KW-0067">ATP-binding</keyword>
<dbReference type="FunFam" id="3.40.50.20:FF:000010">
    <property type="entry name" value="Propionyl-CoA carboxylase subunit alpha"/>
    <property type="match status" value="1"/>
</dbReference>
<evidence type="ECO:0000259" key="15">
    <source>
        <dbReference type="PROSITE" id="PS50975"/>
    </source>
</evidence>
<dbReference type="PANTHER" id="PTHR48095">
    <property type="entry name" value="PYRUVATE CARBOXYLASE SUBUNIT A"/>
    <property type="match status" value="1"/>
</dbReference>
<comment type="pathway">
    <text evidence="2 13">Lipid metabolism; malonyl-CoA biosynthesis; malonyl-CoA from acetyl-CoA: step 1/1.</text>
</comment>
<evidence type="ECO:0000256" key="2">
    <source>
        <dbReference type="ARBA" id="ARBA00004956"/>
    </source>
</evidence>
<feature type="region of interest" description="Disordered" evidence="14">
    <location>
        <begin position="1"/>
        <end position="24"/>
    </location>
</feature>
<reference evidence="17 18" key="1">
    <citation type="submission" date="2016-10" db="EMBL/GenBank/DDBJ databases">
        <authorList>
            <person name="de Groot N.N."/>
        </authorList>
    </citation>
    <scope>NUCLEOTIDE SEQUENCE [LARGE SCALE GENOMIC DNA]</scope>
    <source>
        <strain evidence="17 18">CGMCC 4.3491</strain>
    </source>
</reference>
<dbReference type="InterPro" id="IPR005481">
    <property type="entry name" value="BC-like_N"/>
</dbReference>
<dbReference type="SUPFAM" id="SSF52440">
    <property type="entry name" value="PreATP-grasp domain"/>
    <property type="match status" value="1"/>
</dbReference>
<evidence type="ECO:0000256" key="13">
    <source>
        <dbReference type="RuleBase" id="RU365063"/>
    </source>
</evidence>
<dbReference type="AlphaFoldDB" id="A0A1H3TDE0"/>
<dbReference type="Proteomes" id="UP000198891">
    <property type="component" value="Unassembled WGS sequence"/>
</dbReference>
<keyword evidence="17" id="KW-0808">Transferase</keyword>
<evidence type="ECO:0000256" key="9">
    <source>
        <dbReference type="ARBA" id="ARBA00022842"/>
    </source>
</evidence>
<evidence type="ECO:0000256" key="8">
    <source>
        <dbReference type="ARBA" id="ARBA00022840"/>
    </source>
</evidence>
<sequence length="476" mass="51024">MAEHAASVAVSTTSAGSTPVGPNPPASTVKSVLIANRGEIALRVIRACKELGIKSVLAYSEADADSLPVKLADQAVCIGPARANSSYRNAHAVVGAALAYRVDAIHPGYGFLSENADFAAMCEQEGVTFIGPASDVIKRMGDKIEAKIIARRAGVPTVPGSVGAIAEYAEALAVASDVGYPLLIKAAAGGGGRGMRVVQAAETLEKDLQEIMSEAEVAFGDPSVYIERYLTDIRHIEIQVISDGTTVLHLGERDCTTQRRNQKLIEESPSPVLDEELRAGLAEAAVSLCHEVGYKNAGTVEFVFDNISREYYFIEMNTRIQVEHPVSEMVSGIDLIKLQLQIAGGIPIAITQDDVRIDGHAIECRINAEDPDRGFAPGPGTISSFRAPGGFGIRMDTHIDTGYTIPPFYDSMIGKLICWGQTRDEAIARTIRALDEMVVDGIITTAPFHKKVLETERFRSGDFNTAFVAEYLSTTP</sequence>
<dbReference type="SUPFAM" id="SSF56059">
    <property type="entry name" value="Glutathione synthetase ATP-binding domain-like"/>
    <property type="match status" value="1"/>
</dbReference>
<dbReference type="RefSeq" id="WP_092557287.1">
    <property type="nucleotide sequence ID" value="NZ_FNPZ01000005.1"/>
</dbReference>
<organism evidence="17 18">
    <name type="scientific">Herbiconiux ginsengi</name>
    <dbReference type="NCBI Taxonomy" id="381665"/>
    <lineage>
        <taxon>Bacteria</taxon>
        <taxon>Bacillati</taxon>
        <taxon>Actinomycetota</taxon>
        <taxon>Actinomycetes</taxon>
        <taxon>Micrococcales</taxon>
        <taxon>Microbacteriaceae</taxon>
        <taxon>Herbiconiux</taxon>
    </lineage>
</organism>
<feature type="domain" description="Biotin carboxylation" evidence="16">
    <location>
        <begin position="28"/>
        <end position="473"/>
    </location>
</feature>
<feature type="domain" description="ATP-grasp" evidence="15">
    <location>
        <begin position="147"/>
        <end position="344"/>
    </location>
</feature>
<dbReference type="SMART" id="SM00878">
    <property type="entry name" value="Biotin_carb_C"/>
    <property type="match status" value="1"/>
</dbReference>
<dbReference type="PROSITE" id="PS50975">
    <property type="entry name" value="ATP_GRASP"/>
    <property type="match status" value="1"/>
</dbReference>
<keyword evidence="13" id="KW-0443">Lipid metabolism</keyword>
<dbReference type="PROSITE" id="PS00866">
    <property type="entry name" value="CPSASE_1"/>
    <property type="match status" value="1"/>
</dbReference>
<evidence type="ECO:0000313" key="17">
    <source>
        <dbReference type="EMBL" id="SDZ47898.1"/>
    </source>
</evidence>
<keyword evidence="5 13" id="KW-0436">Ligase</keyword>
<keyword evidence="18" id="KW-1185">Reference proteome</keyword>
<dbReference type="GO" id="GO:0016740">
    <property type="term" value="F:transferase activity"/>
    <property type="evidence" value="ECO:0007669"/>
    <property type="project" value="UniProtKB-KW"/>
</dbReference>
<evidence type="ECO:0000256" key="3">
    <source>
        <dbReference type="ARBA" id="ARBA00011750"/>
    </source>
</evidence>
<dbReference type="GO" id="GO:0006633">
    <property type="term" value="P:fatty acid biosynthetic process"/>
    <property type="evidence" value="ECO:0007669"/>
    <property type="project" value="UniProtKB-KW"/>
</dbReference>
<proteinExistence type="predicted"/>
<dbReference type="PANTHER" id="PTHR48095:SF2">
    <property type="entry name" value="BIOTIN CARBOXYLASE, CHLOROPLASTIC"/>
    <property type="match status" value="1"/>
</dbReference>
<evidence type="ECO:0000256" key="4">
    <source>
        <dbReference type="ARBA" id="ARBA00013263"/>
    </source>
</evidence>
<dbReference type="GO" id="GO:0046872">
    <property type="term" value="F:metal ion binding"/>
    <property type="evidence" value="ECO:0007669"/>
    <property type="project" value="UniProtKB-KW"/>
</dbReference>
<dbReference type="Pfam" id="PF02785">
    <property type="entry name" value="Biotin_carb_C"/>
    <property type="match status" value="1"/>
</dbReference>
<evidence type="ECO:0000256" key="7">
    <source>
        <dbReference type="ARBA" id="ARBA00022741"/>
    </source>
</evidence>
<keyword evidence="13" id="KW-0444">Lipid biosynthesis</keyword>
<evidence type="ECO:0000256" key="6">
    <source>
        <dbReference type="ARBA" id="ARBA00022723"/>
    </source>
</evidence>
<keyword evidence="6" id="KW-0479">Metal-binding</keyword>
<comment type="subunit">
    <text evidence="3 13">Acetyl-CoA carboxylase is a heterohexamer of biotin carboxyl carrier protein, biotin carboxylase and the two subunits of carboxyl transferase in a 2:2 complex.</text>
</comment>
<keyword evidence="13" id="KW-0275">Fatty acid biosynthesis</keyword>
<accession>A0A1H3TDE0</accession>
<dbReference type="Pfam" id="PF02786">
    <property type="entry name" value="CPSase_L_D2"/>
    <property type="match status" value="1"/>
</dbReference>
<evidence type="ECO:0000256" key="12">
    <source>
        <dbReference type="PROSITE-ProRule" id="PRU00409"/>
    </source>
</evidence>
<keyword evidence="13" id="KW-0276">Fatty acid metabolism</keyword>
<evidence type="ECO:0000256" key="14">
    <source>
        <dbReference type="SAM" id="MobiDB-lite"/>
    </source>
</evidence>
<name>A0A1H3TDE0_9MICO</name>
<comment type="function">
    <text evidence="1 13">This protein is a component of the acetyl coenzyme A carboxylase complex; first, biotin carboxylase catalyzes the carboxylation of the carrier protein and then the transcarboxylase transfers the carboxyl group to form malonyl-CoA.</text>
</comment>
<dbReference type="SUPFAM" id="SSF51246">
    <property type="entry name" value="Rudiment single hybrid motif"/>
    <property type="match status" value="1"/>
</dbReference>
<dbReference type="FunFam" id="3.30.1490.20:FF:000003">
    <property type="entry name" value="acetyl-CoA carboxylase isoform X1"/>
    <property type="match status" value="1"/>
</dbReference>
<dbReference type="InterPro" id="IPR011764">
    <property type="entry name" value="Biotin_carboxylation_dom"/>
</dbReference>
<dbReference type="Gene3D" id="3.30.470.20">
    <property type="entry name" value="ATP-grasp fold, B domain"/>
    <property type="match status" value="1"/>
</dbReference>
<keyword evidence="9" id="KW-0460">Magnesium</keyword>
<dbReference type="NCBIfam" id="NF006367">
    <property type="entry name" value="PRK08591.1"/>
    <property type="match status" value="1"/>
</dbReference>
<dbReference type="GO" id="GO:0005524">
    <property type="term" value="F:ATP binding"/>
    <property type="evidence" value="ECO:0007669"/>
    <property type="project" value="UniProtKB-UniRule"/>
</dbReference>
<dbReference type="InterPro" id="IPR005482">
    <property type="entry name" value="Biotin_COase_C"/>
</dbReference>
<dbReference type="InterPro" id="IPR051602">
    <property type="entry name" value="ACC_Biotin_Carboxylase"/>
</dbReference>
<evidence type="ECO:0000313" key="18">
    <source>
        <dbReference type="Proteomes" id="UP000198891"/>
    </source>
</evidence>
<dbReference type="PROSITE" id="PS00867">
    <property type="entry name" value="CPSASE_2"/>
    <property type="match status" value="1"/>
</dbReference>
<evidence type="ECO:0000259" key="16">
    <source>
        <dbReference type="PROSITE" id="PS50979"/>
    </source>
</evidence>
<dbReference type="InterPro" id="IPR016185">
    <property type="entry name" value="PreATP-grasp_dom_sf"/>
</dbReference>
<keyword evidence="7 12" id="KW-0547">Nucleotide-binding</keyword>
<dbReference type="GO" id="GO:0004075">
    <property type="term" value="F:biotin carboxylase activity"/>
    <property type="evidence" value="ECO:0007669"/>
    <property type="project" value="UniProtKB-EC"/>
</dbReference>
<evidence type="ECO:0000256" key="11">
    <source>
        <dbReference type="ARBA" id="ARBA00048600"/>
    </source>
</evidence>
<dbReference type="InterPro" id="IPR004549">
    <property type="entry name" value="Acetyl_CoA_COase_biotin_COase"/>
</dbReference>
<dbReference type="OrthoDB" id="9760256at2"/>
<dbReference type="EC" id="6.3.4.14" evidence="4 13"/>
<dbReference type="UniPathway" id="UPA00655">
    <property type="reaction ID" value="UER00711"/>
</dbReference>
<dbReference type="Pfam" id="PF00289">
    <property type="entry name" value="Biotin_carb_N"/>
    <property type="match status" value="1"/>
</dbReference>
<dbReference type="EMBL" id="FNPZ01000005">
    <property type="protein sequence ID" value="SDZ47898.1"/>
    <property type="molecule type" value="Genomic_DNA"/>
</dbReference>
<dbReference type="GO" id="GO:2001295">
    <property type="term" value="P:malonyl-CoA biosynthetic process"/>
    <property type="evidence" value="ECO:0007669"/>
    <property type="project" value="UniProtKB-UniPathway"/>
</dbReference>
<evidence type="ECO:0000256" key="10">
    <source>
        <dbReference type="ARBA" id="ARBA00023267"/>
    </source>
</evidence>
<dbReference type="InterPro" id="IPR011761">
    <property type="entry name" value="ATP-grasp"/>
</dbReference>